<sequence length="185" mass="20782">MGLRVQDVATEAKVSVPLIYKYFGDRDGLLAEVLGEMFEEFVLEQIDASEAYFDALENPTVEDLLAVIALPQQDFRRPRRWQRMQILAASVEIPALRRQLGVLQSHLQERLTLFMENAQRRITGGSTPVSSAALALLVQSYGFGFVLNDLLESDEHTFVTDDQFAHLMRVMLNAALLNQQTPSVG</sequence>
<proteinExistence type="predicted"/>
<organism evidence="5">
    <name type="scientific">freshwater metagenome</name>
    <dbReference type="NCBI Taxonomy" id="449393"/>
    <lineage>
        <taxon>unclassified sequences</taxon>
        <taxon>metagenomes</taxon>
        <taxon>ecological metagenomes</taxon>
    </lineage>
</organism>
<evidence type="ECO:0000256" key="3">
    <source>
        <dbReference type="ARBA" id="ARBA00023163"/>
    </source>
</evidence>
<dbReference type="PANTHER" id="PTHR30055">
    <property type="entry name" value="HTH-TYPE TRANSCRIPTIONAL REGULATOR RUTR"/>
    <property type="match status" value="1"/>
</dbReference>
<dbReference type="EMBL" id="CAEZTI010000094">
    <property type="protein sequence ID" value="CAB4564219.1"/>
    <property type="molecule type" value="Genomic_DNA"/>
</dbReference>
<feature type="domain" description="HTH tetR-type" evidence="4">
    <location>
        <begin position="1"/>
        <end position="41"/>
    </location>
</feature>
<dbReference type="GO" id="GO:0000976">
    <property type="term" value="F:transcription cis-regulatory region binding"/>
    <property type="evidence" value="ECO:0007669"/>
    <property type="project" value="TreeGrafter"/>
</dbReference>
<dbReference type="Gene3D" id="1.10.357.10">
    <property type="entry name" value="Tetracycline Repressor, domain 2"/>
    <property type="match status" value="1"/>
</dbReference>
<dbReference type="InterPro" id="IPR050109">
    <property type="entry name" value="HTH-type_TetR-like_transc_reg"/>
</dbReference>
<reference evidence="5" key="1">
    <citation type="submission" date="2020-05" db="EMBL/GenBank/DDBJ databases">
        <authorList>
            <person name="Chiriac C."/>
            <person name="Salcher M."/>
            <person name="Ghai R."/>
            <person name="Kavagutti S V."/>
        </authorList>
    </citation>
    <scope>NUCLEOTIDE SEQUENCE</scope>
</reference>
<dbReference type="Pfam" id="PF00440">
    <property type="entry name" value="TetR_N"/>
    <property type="match status" value="1"/>
</dbReference>
<dbReference type="PROSITE" id="PS50977">
    <property type="entry name" value="HTH_TETR_2"/>
    <property type="match status" value="1"/>
</dbReference>
<dbReference type="InterPro" id="IPR001647">
    <property type="entry name" value="HTH_TetR"/>
</dbReference>
<evidence type="ECO:0000259" key="4">
    <source>
        <dbReference type="PROSITE" id="PS50977"/>
    </source>
</evidence>
<dbReference type="SUPFAM" id="SSF46689">
    <property type="entry name" value="Homeodomain-like"/>
    <property type="match status" value="1"/>
</dbReference>
<protein>
    <submittedName>
        <fullName evidence="5">Unannotated protein</fullName>
    </submittedName>
</protein>
<name>A0A6J6DMN1_9ZZZZ</name>
<keyword evidence="3" id="KW-0804">Transcription</keyword>
<evidence type="ECO:0000256" key="1">
    <source>
        <dbReference type="ARBA" id="ARBA00023015"/>
    </source>
</evidence>
<keyword evidence="1" id="KW-0805">Transcription regulation</keyword>
<dbReference type="InterPro" id="IPR009057">
    <property type="entry name" value="Homeodomain-like_sf"/>
</dbReference>
<evidence type="ECO:0000313" key="5">
    <source>
        <dbReference type="EMBL" id="CAB4564219.1"/>
    </source>
</evidence>
<evidence type="ECO:0000256" key="2">
    <source>
        <dbReference type="ARBA" id="ARBA00023125"/>
    </source>
</evidence>
<dbReference type="PANTHER" id="PTHR30055:SF234">
    <property type="entry name" value="HTH-TYPE TRANSCRIPTIONAL REGULATOR BETI"/>
    <property type="match status" value="1"/>
</dbReference>
<keyword evidence="2" id="KW-0238">DNA-binding</keyword>
<gene>
    <name evidence="5" type="ORF">UFOPK1619_00567</name>
</gene>
<dbReference type="AlphaFoldDB" id="A0A6J6DMN1"/>
<dbReference type="GO" id="GO:0003700">
    <property type="term" value="F:DNA-binding transcription factor activity"/>
    <property type="evidence" value="ECO:0007669"/>
    <property type="project" value="TreeGrafter"/>
</dbReference>
<accession>A0A6J6DMN1</accession>